<reference evidence="1" key="1">
    <citation type="submission" date="2022-10" db="EMBL/GenBank/DDBJ databases">
        <title>Complete Genome of Trichothecium roseum strain YXFP-22015, a Plant Pathogen Isolated from Citrus.</title>
        <authorList>
            <person name="Wang Y."/>
            <person name="Zhu L."/>
        </authorList>
    </citation>
    <scope>NUCLEOTIDE SEQUENCE</scope>
    <source>
        <strain evidence="1">YXFP-22015</strain>
    </source>
</reference>
<keyword evidence="2" id="KW-1185">Reference proteome</keyword>
<comment type="caution">
    <text evidence="1">The sequence shown here is derived from an EMBL/GenBank/DDBJ whole genome shotgun (WGS) entry which is preliminary data.</text>
</comment>
<evidence type="ECO:0000313" key="2">
    <source>
        <dbReference type="Proteomes" id="UP001163324"/>
    </source>
</evidence>
<gene>
    <name evidence="1" type="ORF">N3K66_008459</name>
</gene>
<proteinExistence type="predicted"/>
<dbReference type="Proteomes" id="UP001163324">
    <property type="component" value="Chromosome 9"/>
</dbReference>
<name>A0ACC0UQS0_9HYPO</name>
<accession>A0ACC0UQS0</accession>
<protein>
    <submittedName>
        <fullName evidence="1">Uncharacterized protein</fullName>
    </submittedName>
</protein>
<organism evidence="1 2">
    <name type="scientific">Trichothecium roseum</name>
    <dbReference type="NCBI Taxonomy" id="47278"/>
    <lineage>
        <taxon>Eukaryota</taxon>
        <taxon>Fungi</taxon>
        <taxon>Dikarya</taxon>
        <taxon>Ascomycota</taxon>
        <taxon>Pezizomycotina</taxon>
        <taxon>Sordariomycetes</taxon>
        <taxon>Hypocreomycetidae</taxon>
        <taxon>Hypocreales</taxon>
        <taxon>Hypocreales incertae sedis</taxon>
        <taxon>Trichothecium</taxon>
    </lineage>
</organism>
<sequence>MTCYELQPGTPAPETLAVTAGGSVTFGVSPNIYHAGPVDVYMAKAPGKAADFDGKGAVWFKIYGDQPTITSGGISWPSDAQSSITVPIPPCIENGEYLIRFEQIGLHSASSPGGAQLYLSCAQVSVTGGSGTAQPSLMSFPGAYSASDPGLLINIYYPIPTSYTNPGGPALKC</sequence>
<evidence type="ECO:0000313" key="1">
    <source>
        <dbReference type="EMBL" id="KAI9896287.1"/>
    </source>
</evidence>
<dbReference type="EMBL" id="CM047948">
    <property type="protein sequence ID" value="KAI9896287.1"/>
    <property type="molecule type" value="Genomic_DNA"/>
</dbReference>